<dbReference type="AlphaFoldDB" id="A0A165J8I0"/>
<evidence type="ECO:0000313" key="13">
    <source>
        <dbReference type="EMBL" id="KZV94483.1"/>
    </source>
</evidence>
<evidence type="ECO:0000313" key="14">
    <source>
        <dbReference type="Proteomes" id="UP000077266"/>
    </source>
</evidence>
<dbReference type="Proteomes" id="UP000077266">
    <property type="component" value="Unassembled WGS sequence"/>
</dbReference>
<evidence type="ECO:0000256" key="5">
    <source>
        <dbReference type="RuleBase" id="RU364032"/>
    </source>
</evidence>
<dbReference type="Pfam" id="PF17403">
    <property type="entry name" value="Nrap_D2"/>
    <property type="match status" value="1"/>
</dbReference>
<dbReference type="Pfam" id="PF17404">
    <property type="entry name" value="Nrap_D3"/>
    <property type="match status" value="1"/>
</dbReference>
<feature type="domain" description="Nrap protein" evidence="8">
    <location>
        <begin position="317"/>
        <end position="471"/>
    </location>
</feature>
<feature type="domain" description="Nrap protein" evidence="7">
    <location>
        <begin position="179"/>
        <end position="312"/>
    </location>
</feature>
<feature type="domain" description="Nrap protein" evidence="10">
    <location>
        <begin position="649"/>
        <end position="852"/>
    </location>
</feature>
<feature type="domain" description="Nrap protein" evidence="9">
    <location>
        <begin position="478"/>
        <end position="624"/>
    </location>
</feature>
<feature type="region of interest" description="Disordered" evidence="6">
    <location>
        <begin position="1"/>
        <end position="38"/>
    </location>
</feature>
<keyword evidence="4 5" id="KW-0539">Nucleus</keyword>
<dbReference type="Pfam" id="PF17407">
    <property type="entry name" value="Nrap_D6"/>
    <property type="match status" value="1"/>
</dbReference>
<dbReference type="GO" id="GO:0032040">
    <property type="term" value="C:small-subunit processome"/>
    <property type="evidence" value="ECO:0007669"/>
    <property type="project" value="TreeGrafter"/>
</dbReference>
<keyword evidence="5" id="KW-0690">Ribosome biogenesis</keyword>
<dbReference type="InterPro" id="IPR005554">
    <property type="entry name" value="NOL6/Upt22"/>
</dbReference>
<dbReference type="GO" id="GO:0034456">
    <property type="term" value="C:UTP-C complex"/>
    <property type="evidence" value="ECO:0007669"/>
    <property type="project" value="TreeGrafter"/>
</dbReference>
<keyword evidence="14" id="KW-1185">Reference proteome</keyword>
<proteinExistence type="inferred from homology"/>
<dbReference type="InterPro" id="IPR035367">
    <property type="entry name" value="Nrap_D2"/>
</dbReference>
<comment type="subcellular location">
    <subcellularLocation>
        <location evidence="1 5">Nucleus</location>
        <location evidence="1 5">Nucleolus</location>
    </subcellularLocation>
</comment>
<evidence type="ECO:0000256" key="6">
    <source>
        <dbReference type="SAM" id="MobiDB-lite"/>
    </source>
</evidence>
<feature type="domain" description="Nrap protein" evidence="11">
    <location>
        <begin position="855"/>
        <end position="1018"/>
    </location>
</feature>
<keyword evidence="5" id="KW-0687">Ribonucleoprotein</keyword>
<dbReference type="GO" id="GO:0006364">
    <property type="term" value="P:rRNA processing"/>
    <property type="evidence" value="ECO:0007669"/>
    <property type="project" value="UniProtKB-KW"/>
</dbReference>
<evidence type="ECO:0000259" key="9">
    <source>
        <dbReference type="Pfam" id="PF17404"/>
    </source>
</evidence>
<evidence type="ECO:0000256" key="2">
    <source>
        <dbReference type="ARBA" id="ARBA00006674"/>
    </source>
</evidence>
<keyword evidence="5" id="KW-0698">rRNA processing</keyword>
<dbReference type="GO" id="GO:0032545">
    <property type="term" value="C:CURI complex"/>
    <property type="evidence" value="ECO:0007669"/>
    <property type="project" value="TreeGrafter"/>
</dbReference>
<evidence type="ECO:0000259" key="11">
    <source>
        <dbReference type="Pfam" id="PF17406"/>
    </source>
</evidence>
<dbReference type="GO" id="GO:0003723">
    <property type="term" value="F:RNA binding"/>
    <property type="evidence" value="ECO:0007669"/>
    <property type="project" value="UniProtKB-KW"/>
</dbReference>
<evidence type="ECO:0000259" key="10">
    <source>
        <dbReference type="Pfam" id="PF17405"/>
    </source>
</evidence>
<keyword evidence="3 5" id="KW-0694">RNA-binding</keyword>
<evidence type="ECO:0000259" key="7">
    <source>
        <dbReference type="Pfam" id="PF03813"/>
    </source>
</evidence>
<sequence>MPTATKKRKRDGPQAASDALSSQDNGKELPEHVDSDGDVQMADHAQNPSAINKKKGLSVNEMRNIKQNAQLFNSNTFHFQIESLLPNISPKPSHVPHVEKLMHDLHAHLMSLKDIAPQHPLEAARMLAKHGIAVPYPLPLPTEDTNWKVAFKRPSDISVVGSWGNKMTVKRQDGAPYGVDIAVEMPADLFQEKDYLNSRFFHKRAFFLAALADSIKSNDALDVEVLYDSADHDARKTCLALKPRSSSSKLNAVVRIIPTLAPTAPIPAARLSPSHANLRTGEEISQPTPLYNSSLALARLPKPLLLAIHAWAQSAPAFGDALKLLRVWAAQRGFGAAGSTRAGTVAGFAGRGALWACILGALVGGEEEASKGARKRKPVGRGLSSYQLFKATLDFLANRDLSKEPVYMKRSGDAPFDQQLFAAPAFVDPSGTVNLLSGIPQGSLDLLRHEARATLRHLDTAEDPFPSTFLRDCRGLPTRFDLVLSVPLASARPPSSTLLDAGSAHLAIITALPALVSRALGDRAYVVAPLLPAPSFRALSNARPAPPASILLGIRLDPANATRLVDHGPPPESDDAEAFRKLWGSKAETRRFKDGRIVESVVWEGVERSSIPFEIVRHVLQLHFGVATNVVSPTYERILARPGGDGWRGVMAAFEGMVKALKLMDPESGEGVPLSLVSVLPVAEGLRYVSPLPPRAIPADLESFERLETGERYVEPLDAILVFEQSGRWPDDLAAVQKMKLVFLERIASFLSTHLDGSVSNVALDYDASEREIEDNCSLEVLLQEGYAFRFRIYHNREATLLQRVLERRPPALRGSAPSPKEQEAARKALALHSARFVAATRHHSALAALHHARPTYSATARLLKRWLAAHLLLPHVPVQAVELIATLPFVTLPADQVPGSAGAGFASVLNVLKDWDFALNPLFIPSLAEDGGVKGKFDEEKHKKGLDAFKNMRARDPGMRIAWCLCTEEDAEGVASTTAGPSRLVAERIRAVAKASSKYLEESSDAGAVDLTTLFTHPTDDYDFVLHLDPKVLPRASDFVLAPPSSAKSKGYANQPVIVGADDTSGPMVDFDPAAMFFADLRRVYTGVAEFFFDPLGGRVIGGVWDPSVRKAHNFRVFLGFNSTTVPGNVKKPQVTLNEGATLAEMERMGRGLVSRIVRQTRDES</sequence>
<evidence type="ECO:0000259" key="8">
    <source>
        <dbReference type="Pfam" id="PF17403"/>
    </source>
</evidence>
<dbReference type="Pfam" id="PF17405">
    <property type="entry name" value="Nrap_D4"/>
    <property type="match status" value="1"/>
</dbReference>
<name>A0A165J8I0_EXIGL</name>
<dbReference type="GO" id="GO:0006409">
    <property type="term" value="P:tRNA export from nucleus"/>
    <property type="evidence" value="ECO:0007669"/>
    <property type="project" value="TreeGrafter"/>
</dbReference>
<dbReference type="InterPro" id="IPR035370">
    <property type="entry name" value="Nrap_D5"/>
</dbReference>
<feature type="domain" description="Nrap protein" evidence="12">
    <location>
        <begin position="1021"/>
        <end position="1158"/>
    </location>
</feature>
<evidence type="ECO:0000256" key="3">
    <source>
        <dbReference type="ARBA" id="ARBA00022884"/>
    </source>
</evidence>
<dbReference type="Gene3D" id="1.10.1410.10">
    <property type="match status" value="1"/>
</dbReference>
<dbReference type="FunCoup" id="A0A165J8I0">
    <property type="interactions" value="741"/>
</dbReference>
<evidence type="ECO:0000259" key="12">
    <source>
        <dbReference type="Pfam" id="PF17407"/>
    </source>
</evidence>
<accession>A0A165J8I0</accession>
<dbReference type="InterPro" id="IPR035082">
    <property type="entry name" value="Nrap_D1"/>
</dbReference>
<evidence type="ECO:0000256" key="4">
    <source>
        <dbReference type="ARBA" id="ARBA00023242"/>
    </source>
</evidence>
<comment type="similarity">
    <text evidence="2 5">Belongs to the NRAP family.</text>
</comment>
<dbReference type="InterPro" id="IPR035369">
    <property type="entry name" value="Nrap_D4"/>
</dbReference>
<dbReference type="PANTHER" id="PTHR17972">
    <property type="entry name" value="NUCLEOLAR RNA-ASSOCIATED PROTEIN"/>
    <property type="match status" value="1"/>
</dbReference>
<feature type="compositionally biased region" description="Basic residues" evidence="6">
    <location>
        <begin position="1"/>
        <end position="10"/>
    </location>
</feature>
<dbReference type="Gene3D" id="3.30.70.3030">
    <property type="match status" value="1"/>
</dbReference>
<dbReference type="InterPro" id="IPR035368">
    <property type="entry name" value="Nrap_D3"/>
</dbReference>
<dbReference type="STRING" id="1314781.A0A165J8I0"/>
<dbReference type="Pfam" id="PF17406">
    <property type="entry name" value="Nrap_D5"/>
    <property type="match status" value="1"/>
</dbReference>
<reference evidence="13 14" key="1">
    <citation type="journal article" date="2016" name="Mol. Biol. Evol.">
        <title>Comparative Genomics of Early-Diverging Mushroom-Forming Fungi Provides Insights into the Origins of Lignocellulose Decay Capabilities.</title>
        <authorList>
            <person name="Nagy L.G."/>
            <person name="Riley R."/>
            <person name="Tritt A."/>
            <person name="Adam C."/>
            <person name="Daum C."/>
            <person name="Floudas D."/>
            <person name="Sun H."/>
            <person name="Yadav J.S."/>
            <person name="Pangilinan J."/>
            <person name="Larsson K.H."/>
            <person name="Matsuura K."/>
            <person name="Barry K."/>
            <person name="Labutti K."/>
            <person name="Kuo R."/>
            <person name="Ohm R.A."/>
            <person name="Bhattacharya S.S."/>
            <person name="Shirouzu T."/>
            <person name="Yoshinaga Y."/>
            <person name="Martin F.M."/>
            <person name="Grigoriev I.V."/>
            <person name="Hibbett D.S."/>
        </authorList>
    </citation>
    <scope>NUCLEOTIDE SEQUENCE [LARGE SCALE GENOMIC DNA]</scope>
    <source>
        <strain evidence="13 14">HHB12029</strain>
    </source>
</reference>
<dbReference type="EMBL" id="KV425972">
    <property type="protein sequence ID" value="KZV94483.1"/>
    <property type="molecule type" value="Genomic_DNA"/>
</dbReference>
<gene>
    <name evidence="13" type="ORF">EXIGLDRAFT_645199</name>
</gene>
<dbReference type="PANTHER" id="PTHR17972:SF0">
    <property type="entry name" value="NUCLEOLAR PROTEIN 6"/>
    <property type="match status" value="1"/>
</dbReference>
<organism evidence="13 14">
    <name type="scientific">Exidia glandulosa HHB12029</name>
    <dbReference type="NCBI Taxonomy" id="1314781"/>
    <lineage>
        <taxon>Eukaryota</taxon>
        <taxon>Fungi</taxon>
        <taxon>Dikarya</taxon>
        <taxon>Basidiomycota</taxon>
        <taxon>Agaricomycotina</taxon>
        <taxon>Agaricomycetes</taxon>
        <taxon>Auriculariales</taxon>
        <taxon>Exidiaceae</taxon>
        <taxon>Exidia</taxon>
    </lineage>
</organism>
<dbReference type="OrthoDB" id="10251401at2759"/>
<feature type="compositionally biased region" description="Basic and acidic residues" evidence="6">
    <location>
        <begin position="25"/>
        <end position="35"/>
    </location>
</feature>
<dbReference type="Pfam" id="PF03813">
    <property type="entry name" value="Nrap"/>
    <property type="match status" value="1"/>
</dbReference>
<dbReference type="InParanoid" id="A0A165J8I0"/>
<dbReference type="InterPro" id="IPR035371">
    <property type="entry name" value="Nrap_D6"/>
</dbReference>
<evidence type="ECO:0000256" key="1">
    <source>
        <dbReference type="ARBA" id="ARBA00004604"/>
    </source>
</evidence>
<protein>
    <recommendedName>
        <fullName evidence="5">U3 small nucleolar RNA-associated protein 22</fullName>
    </recommendedName>
</protein>